<evidence type="ECO:0008006" key="4">
    <source>
        <dbReference type="Google" id="ProtNLM"/>
    </source>
</evidence>
<feature type="transmembrane region" description="Helical" evidence="1">
    <location>
        <begin position="120"/>
        <end position="140"/>
    </location>
</feature>
<keyword evidence="1" id="KW-1133">Transmembrane helix</keyword>
<evidence type="ECO:0000313" key="2">
    <source>
        <dbReference type="EMBL" id="UOG73115.1"/>
    </source>
</evidence>
<evidence type="ECO:0000256" key="1">
    <source>
        <dbReference type="SAM" id="Phobius"/>
    </source>
</evidence>
<reference evidence="2 3" key="1">
    <citation type="submission" date="2022-03" db="EMBL/GenBank/DDBJ databases">
        <title>Hymenobactersp. isolated from the air.</title>
        <authorList>
            <person name="Won M."/>
            <person name="Kwon S.-W."/>
        </authorList>
    </citation>
    <scope>NUCLEOTIDE SEQUENCE [LARGE SCALE GENOMIC DNA]</scope>
    <source>
        <strain evidence="2 3">KACC 21982</strain>
    </source>
</reference>
<gene>
    <name evidence="2" type="ORF">MTX78_13370</name>
</gene>
<proteinExistence type="predicted"/>
<feature type="transmembrane region" description="Helical" evidence="1">
    <location>
        <begin position="46"/>
        <end position="64"/>
    </location>
</feature>
<dbReference type="EMBL" id="CP094669">
    <property type="protein sequence ID" value="UOG73115.1"/>
    <property type="molecule type" value="Genomic_DNA"/>
</dbReference>
<protein>
    <recommendedName>
        <fullName evidence="4">Cytochrome B</fullName>
    </recommendedName>
</protein>
<keyword evidence="1" id="KW-0472">Membrane</keyword>
<dbReference type="RefSeq" id="WP_243794989.1">
    <property type="nucleotide sequence ID" value="NZ_CP094669.1"/>
</dbReference>
<keyword evidence="3" id="KW-1185">Reference proteome</keyword>
<keyword evidence="1" id="KW-0812">Transmembrane</keyword>
<sequence>MYSLLLFLHSLGRWAVLGGLLYGIGRAYQGWVGGKAFSAHDNATRHTVATLAHVQLVLGYALYFTSPLLKTFRFRDAMHDPGTLFFGFQHVAAMTVAVVVLTIGSALAKRQPTSPTQFRTMALWFTAALLLIFLAIPWPFSPLANRPYFRFPF</sequence>
<evidence type="ECO:0000313" key="3">
    <source>
        <dbReference type="Proteomes" id="UP000831113"/>
    </source>
</evidence>
<accession>A0ABY4CS88</accession>
<organism evidence="2 3">
    <name type="scientific">Hymenobacter tibetensis</name>
    <dbReference type="NCBI Taxonomy" id="497967"/>
    <lineage>
        <taxon>Bacteria</taxon>
        <taxon>Pseudomonadati</taxon>
        <taxon>Bacteroidota</taxon>
        <taxon>Cytophagia</taxon>
        <taxon>Cytophagales</taxon>
        <taxon>Hymenobacteraceae</taxon>
        <taxon>Hymenobacter</taxon>
    </lineage>
</organism>
<dbReference type="Proteomes" id="UP000831113">
    <property type="component" value="Chromosome"/>
</dbReference>
<name>A0ABY4CS88_9BACT</name>
<feature type="transmembrane region" description="Helical" evidence="1">
    <location>
        <begin position="84"/>
        <end position="108"/>
    </location>
</feature>